<evidence type="ECO:0000313" key="2">
    <source>
        <dbReference type="Proteomes" id="UP000007174"/>
    </source>
</evidence>
<dbReference type="AlphaFoldDB" id="H1VC53"/>
<dbReference type="EMBL" id="CACQ02002645">
    <property type="protein sequence ID" value="CCF37806.1"/>
    <property type="molecule type" value="Genomic_DNA"/>
</dbReference>
<name>H1VC53_COLHI</name>
<reference evidence="2" key="1">
    <citation type="journal article" date="2012" name="Nat. Genet.">
        <title>Lifestyle transitions in plant pathogenic Colletotrichum fungi deciphered by genome and transcriptome analyses.</title>
        <authorList>
            <person name="O'Connell R.J."/>
            <person name="Thon M.R."/>
            <person name="Hacquard S."/>
            <person name="Amyotte S.G."/>
            <person name="Kleemann J."/>
            <person name="Torres M.F."/>
            <person name="Damm U."/>
            <person name="Buiate E.A."/>
            <person name="Epstein L."/>
            <person name="Alkan N."/>
            <person name="Altmueller J."/>
            <person name="Alvarado-Balderrama L."/>
            <person name="Bauser C.A."/>
            <person name="Becker C."/>
            <person name="Birren B.W."/>
            <person name="Chen Z."/>
            <person name="Choi J."/>
            <person name="Crouch J.A."/>
            <person name="Duvick J.P."/>
            <person name="Farman M.A."/>
            <person name="Gan P."/>
            <person name="Heiman D."/>
            <person name="Henrissat B."/>
            <person name="Howard R.J."/>
            <person name="Kabbage M."/>
            <person name="Koch C."/>
            <person name="Kracher B."/>
            <person name="Kubo Y."/>
            <person name="Law A.D."/>
            <person name="Lebrun M.-H."/>
            <person name="Lee Y.-H."/>
            <person name="Miyara I."/>
            <person name="Moore N."/>
            <person name="Neumann U."/>
            <person name="Nordstroem K."/>
            <person name="Panaccione D.G."/>
            <person name="Panstruga R."/>
            <person name="Place M."/>
            <person name="Proctor R.H."/>
            <person name="Prusky D."/>
            <person name="Rech G."/>
            <person name="Reinhardt R."/>
            <person name="Rollins J.A."/>
            <person name="Rounsley S."/>
            <person name="Schardl C.L."/>
            <person name="Schwartz D.C."/>
            <person name="Shenoy N."/>
            <person name="Shirasu K."/>
            <person name="Sikhakolli U.R."/>
            <person name="Stueber K."/>
            <person name="Sukno S.A."/>
            <person name="Sweigard J.A."/>
            <person name="Takano Y."/>
            <person name="Takahara H."/>
            <person name="Trail F."/>
            <person name="van der Does H.C."/>
            <person name="Voll L.M."/>
            <person name="Will I."/>
            <person name="Young S."/>
            <person name="Zeng Q."/>
            <person name="Zhang J."/>
            <person name="Zhou S."/>
            <person name="Dickman M.B."/>
            <person name="Schulze-Lefert P."/>
            <person name="Ver Loren van Themaat E."/>
            <person name="Ma L.-J."/>
            <person name="Vaillancourt L.J."/>
        </authorList>
    </citation>
    <scope>NUCLEOTIDE SEQUENCE [LARGE SCALE GENOMIC DNA]</scope>
    <source>
        <strain evidence="2">IMI 349063</strain>
    </source>
</reference>
<evidence type="ECO:0000313" key="1">
    <source>
        <dbReference type="EMBL" id="CCF37806.1"/>
    </source>
</evidence>
<gene>
    <name evidence="1" type="ORF">CH063_09054</name>
</gene>
<dbReference type="Proteomes" id="UP000007174">
    <property type="component" value="Unassembled WGS sequence"/>
</dbReference>
<sequence length="62" mass="6809">MSDVLRDANTTYQRNVVSGFSSSLGAFVTGMASSGSVQHPDMFPFSDPRTAEELFRWSPGFM</sequence>
<protein>
    <submittedName>
        <fullName evidence="1">Uncharacterized protein</fullName>
    </submittedName>
</protein>
<accession>H1VC53</accession>
<organism evidence="1 2">
    <name type="scientific">Colletotrichum higginsianum (strain IMI 349063)</name>
    <name type="common">Crucifer anthracnose fungus</name>
    <dbReference type="NCBI Taxonomy" id="759273"/>
    <lineage>
        <taxon>Eukaryota</taxon>
        <taxon>Fungi</taxon>
        <taxon>Dikarya</taxon>
        <taxon>Ascomycota</taxon>
        <taxon>Pezizomycotina</taxon>
        <taxon>Sordariomycetes</taxon>
        <taxon>Hypocreomycetidae</taxon>
        <taxon>Glomerellales</taxon>
        <taxon>Glomerellaceae</taxon>
        <taxon>Colletotrichum</taxon>
        <taxon>Colletotrichum destructivum species complex</taxon>
    </lineage>
</organism>
<dbReference type="VEuPathDB" id="FungiDB:CH63R_05794"/>
<dbReference type="HOGENOM" id="CLU_2904076_0_0_1"/>
<proteinExistence type="predicted"/>